<feature type="domain" description="Transcription factor tau subunit sfc3/Tfc3 C-terminal" evidence="8">
    <location>
        <begin position="1409"/>
        <end position="1836"/>
    </location>
</feature>
<dbReference type="GO" id="GO:0003677">
    <property type="term" value="F:DNA binding"/>
    <property type="evidence" value="ECO:0007669"/>
    <property type="project" value="UniProtKB-KW"/>
</dbReference>
<dbReference type="InterPro" id="IPR046488">
    <property type="entry name" value="Sfc3/Tfc3_C"/>
</dbReference>
<reference evidence="10" key="1">
    <citation type="journal article" date="2011" name="Genome Biol.">
        <title>Comparative and functional genomics provide insights into the pathogenicity of dermatophytic fungi.</title>
        <authorList>
            <person name="Burmester A."/>
            <person name="Shelest E."/>
            <person name="Gloeckner G."/>
            <person name="Heddergott C."/>
            <person name="Schindler S."/>
            <person name="Staib P."/>
            <person name="Heidel A."/>
            <person name="Felder M."/>
            <person name="Petzold A."/>
            <person name="Szafranski K."/>
            <person name="Feuermann M."/>
            <person name="Pedruzzi I."/>
            <person name="Priebe S."/>
            <person name="Groth M."/>
            <person name="Winkler R."/>
            <person name="Li W."/>
            <person name="Kniemeyer O."/>
            <person name="Schroeckh V."/>
            <person name="Hertweck C."/>
            <person name="Hube B."/>
            <person name="White T.C."/>
            <person name="Platzer M."/>
            <person name="Guthke R."/>
            <person name="Heitman J."/>
            <person name="Woestemeyer J."/>
            <person name="Zipfel P.F."/>
            <person name="Monod M."/>
            <person name="Brakhage A.A."/>
        </authorList>
    </citation>
    <scope>NUCLEOTIDE SEQUENCE [LARGE SCALE GENOMIC DNA]</scope>
    <source>
        <strain evidence="10">ATCC MYA-4681 / CBS 112371</strain>
    </source>
</reference>
<dbReference type="GO" id="GO:0005634">
    <property type="term" value="C:nucleus"/>
    <property type="evidence" value="ECO:0007669"/>
    <property type="project" value="UniProtKB-SubCell"/>
</dbReference>
<dbReference type="GO" id="GO:0000127">
    <property type="term" value="C:transcription factor TFIIIC complex"/>
    <property type="evidence" value="ECO:0007669"/>
    <property type="project" value="InterPro"/>
</dbReference>
<dbReference type="InterPro" id="IPR035625">
    <property type="entry name" value="Tfc3-like_eWH"/>
</dbReference>
<evidence type="ECO:0000313" key="10">
    <source>
        <dbReference type="Proteomes" id="UP000008866"/>
    </source>
</evidence>
<dbReference type="InterPro" id="IPR044210">
    <property type="entry name" value="Tfc3-like"/>
</dbReference>
<dbReference type="GO" id="GO:0006384">
    <property type="term" value="P:transcription initiation at RNA polymerase III promoter"/>
    <property type="evidence" value="ECO:0007669"/>
    <property type="project" value="InterPro"/>
</dbReference>
<feature type="region of interest" description="Disordered" evidence="6">
    <location>
        <begin position="111"/>
        <end position="130"/>
    </location>
</feature>
<dbReference type="STRING" id="663331.D4B446"/>
<evidence type="ECO:0000256" key="1">
    <source>
        <dbReference type="ARBA" id="ARBA00004123"/>
    </source>
</evidence>
<keyword evidence="2" id="KW-0597">Phosphoprotein</keyword>
<keyword evidence="10" id="KW-1185">Reference proteome</keyword>
<protein>
    <submittedName>
        <fullName evidence="9">TFIIIC transcription initiation factor complex subunits Tfc3, putative</fullName>
    </submittedName>
</protein>
<dbReference type="eggNOG" id="ENOG502S2X2">
    <property type="taxonomic scope" value="Eukaryota"/>
</dbReference>
<evidence type="ECO:0000256" key="3">
    <source>
        <dbReference type="ARBA" id="ARBA00023125"/>
    </source>
</evidence>
<dbReference type="OMA" id="CWQLSQP"/>
<evidence type="ECO:0000256" key="5">
    <source>
        <dbReference type="ARBA" id="ARBA00023242"/>
    </source>
</evidence>
<comment type="subcellular location">
    <subcellularLocation>
        <location evidence="1">Nucleus</location>
    </subcellularLocation>
</comment>
<evidence type="ECO:0000256" key="2">
    <source>
        <dbReference type="ARBA" id="ARBA00022553"/>
    </source>
</evidence>
<dbReference type="PANTHER" id="PTHR15180:SF1">
    <property type="entry name" value="GENERAL TRANSCRIPTION FACTOR 3C POLYPEPTIDE 1"/>
    <property type="match status" value="1"/>
</dbReference>
<keyword evidence="9" id="KW-0396">Initiation factor</keyword>
<keyword evidence="9" id="KW-0648">Protein biosynthesis</keyword>
<dbReference type="EMBL" id="ABSU01000034">
    <property type="protein sequence ID" value="EFE29894.1"/>
    <property type="molecule type" value="Genomic_DNA"/>
</dbReference>
<feature type="domain" description="B-block binding subunit of TFIIIC" evidence="7">
    <location>
        <begin position="163"/>
        <end position="230"/>
    </location>
</feature>
<dbReference type="Pfam" id="PF20222">
    <property type="entry name" value="DUF6581"/>
    <property type="match status" value="1"/>
</dbReference>
<keyword evidence="3" id="KW-0238">DNA-binding</keyword>
<comment type="caution">
    <text evidence="9">The sequence shown here is derived from an EMBL/GenBank/DDBJ whole genome shotgun (WGS) entry which is preliminary data.</text>
</comment>
<evidence type="ECO:0000259" key="8">
    <source>
        <dbReference type="Pfam" id="PF20222"/>
    </source>
</evidence>
<evidence type="ECO:0000313" key="9">
    <source>
        <dbReference type="EMBL" id="EFE29894.1"/>
    </source>
</evidence>
<feature type="region of interest" description="Disordered" evidence="6">
    <location>
        <begin position="732"/>
        <end position="838"/>
    </location>
</feature>
<dbReference type="RefSeq" id="XP_003010534.1">
    <property type="nucleotide sequence ID" value="XM_003010488.1"/>
</dbReference>
<dbReference type="KEGG" id="abe:ARB_03235"/>
<evidence type="ECO:0000256" key="4">
    <source>
        <dbReference type="ARBA" id="ARBA00023163"/>
    </source>
</evidence>
<keyword evidence="5" id="KW-0539">Nucleus</keyword>
<sequence length="1895" mass="213834">MAASLKDLIEYLLEEISLRGDQVFHWLYDQTYRRELTKLIGVPPAQVLTFIDEFYALRRENNARNGVATRRIPNLDRRFKSRVWKWLTEHPEVSVGKDREGNSLTLDDVVPHSQGDSTTEAAIDPALGSAPGRRGQDMLVFVSLERTWLSITGHEPDSTRVLPLEFALLSIIASRKEKGIIQSDLVRLSGQDKRSVPKRTDLLQEKGYIEKRAIQYQAARTSLCTLNKFAGLGPGQLSYDPSSVVEPGSKSTTSKIIDFTVLQEKLFEMLREYKVITRNDLKEKLGMQDRWHGKILRRAIRKFEAIGCIRRVRAVSQYSNAMKSLHPSVMLIREPTEKDIKLFHEDSKGLMSSLEQLDADLDEEQGQEIVVDPSLEGDSTNYVVDIGRIVPQWTPDRTITNLIFDTIHQAGTRGISNNDINKLTMGSFFRKPLETVLSRLTSSWQSSQPLHLRHLAILRDTALNKTVYYYIHYSFDHFSSLVSNGHASWDAVTGGPRSGKRVLNAPPANAKATLDKYGFQVDISQPLLRKGNATLRECLEASKPSKWNLTFNDPIAVSLLDGTYTVDFFRKGGLSRSALERARDAGVLESDDHELFGSNVPNGAQSDDIAQLTPGPQEGMEDVAPRAAKRQKVVTDPYEGLTGKELLEAQGLDEGWTEYSLLLMDRPSTGVYITPFGKRRPVGKKRGRPGKSRIAVFKSPRLKEFDWFVPQASPEPRDEEITSIIETNLQAGSGNLSMETRPCRPVRAAAQRQTYSGVDKEGLEDTKQQPANNDELDIEWNLKSRQASGKRRAPDADGPVSIETGETPRRRRGRPPKKRKLDTEVEASTVPSPEGSLLVDDNRSRLRQTTELPNPVPDGDIEIIEAPVRETQEQELIVLSPRDAQQATASCVPTVEHTKETIPEEGLREAKLKKETICDLYGEPVSEAVQTVNTSAGNSGITTEITLPDAQNTSDASVTRVDEIKGTLKRDIRSGSIGVLRRKILLDILEKGGGVYPMGSEMWYPFTTQWLKTNQSTKPDARTVKNAMRTLIETGKARKHTFSGRNSKGLMVTKSILSFPEISGNHPKLRAMQKEMLDADPQLYLPLEVEIDPDLRKSNRGFLGYGVKLPDIDGEVNVTLHQPPAMTRRPPKAGRRWKMHNFEGELFEFDIRELSFPFDSPPTQRLESIQRLAQGRSYLASFGLPSPSGSSSQHTRYPVPALPISSKTRYMVTPESMLMCPLQVYHSATGTFGTGAYIPGKYRVYPKHHREHNMIRPENLETILSQRGNRKFDSSKFSDPVSHQFFYDVDRIKYWEHRYPEIFEMPNDDFVYINHTIEELPECPPLEGAIKFESDAAAIAEIEHTRRLTRQLARRTQAPEAVLARHFGSDRRQRWRKGETHTETTRKLTQLQEAKAAGEADKIKNHKTRRVNSLPAKVTQRLMVAMVVVRTLAGGLEGRMVEWALITPLFPDYTPKFIHDRGRLLIGRHRLQLSKMQSDFQEKFADAYEKGEVPPISFDNLEAYDWEWVVDWACRNMEEPSMGRLPNLPASRRQFDSLFELRTEPSQQIDEIYHYTPPTTIPRKRTLLGNLLLSNNILDGRSRKPRATELELLDVAKTWVRANVVTPEETYKPAEAGQIMRQFGEDLLGRAIQSLMTERVISMGNKGRVAPGRNFDLTEQFLGTLTRRRPVELTQLKQASSFKIEVLDPALLSEGCYYVKYDATDGDIIALLNLASKGHIVLVPRDPPRNKYGLTEGGYLTRLMDKEKLRFNVEVHPAHGRYLYGNPISQALKETPIPKGDLGNFPVSSESLTLMPKVPLWFDVHSQFVKIVWELVLSAVLGVLVARPAISAKGITRMLEPCLAEWETLLVLGWLADVGIIERTQSLTENHSEDTGWVVGEWWWMVLGASENGQV</sequence>
<dbReference type="InterPro" id="IPR036390">
    <property type="entry name" value="WH_DNA-bd_sf"/>
</dbReference>
<dbReference type="InterPro" id="IPR007309">
    <property type="entry name" value="TFIIIC_Bblock-bd"/>
</dbReference>
<dbReference type="CDD" id="cd16169">
    <property type="entry name" value="Tau138_eWH"/>
    <property type="match status" value="1"/>
</dbReference>
<organism evidence="9 10">
    <name type="scientific">Arthroderma benhamiae (strain ATCC MYA-4681 / CBS 112371)</name>
    <name type="common">Trichophyton mentagrophytes</name>
    <dbReference type="NCBI Taxonomy" id="663331"/>
    <lineage>
        <taxon>Eukaryota</taxon>
        <taxon>Fungi</taxon>
        <taxon>Dikarya</taxon>
        <taxon>Ascomycota</taxon>
        <taxon>Pezizomycotina</taxon>
        <taxon>Eurotiomycetes</taxon>
        <taxon>Eurotiomycetidae</taxon>
        <taxon>Onygenales</taxon>
        <taxon>Arthrodermataceae</taxon>
        <taxon>Trichophyton</taxon>
    </lineage>
</organism>
<dbReference type="HOGENOM" id="CLU_000535_0_0_1"/>
<feature type="compositionally biased region" description="Basic residues" evidence="6">
    <location>
        <begin position="809"/>
        <end position="820"/>
    </location>
</feature>
<dbReference type="PANTHER" id="PTHR15180">
    <property type="entry name" value="GENERAL TRANSCRIPTION FACTOR 3C POLYPEPTIDE 1"/>
    <property type="match status" value="1"/>
</dbReference>
<evidence type="ECO:0000256" key="6">
    <source>
        <dbReference type="SAM" id="MobiDB-lite"/>
    </source>
</evidence>
<accession>D4B446</accession>
<name>D4B446_ARTBC</name>
<dbReference type="GeneID" id="9524646"/>
<keyword evidence="4" id="KW-0804">Transcription</keyword>
<dbReference type="Proteomes" id="UP000008866">
    <property type="component" value="Unassembled WGS sequence"/>
</dbReference>
<feature type="compositionally biased region" description="Basic and acidic residues" evidence="6">
    <location>
        <begin position="758"/>
        <end position="767"/>
    </location>
</feature>
<dbReference type="Pfam" id="PF04182">
    <property type="entry name" value="B-block_TFIIIC"/>
    <property type="match status" value="1"/>
</dbReference>
<gene>
    <name evidence="9" type="ORF">ARB_03235</name>
</gene>
<evidence type="ECO:0000259" key="7">
    <source>
        <dbReference type="Pfam" id="PF04182"/>
    </source>
</evidence>
<dbReference type="SUPFAM" id="SSF46785">
    <property type="entry name" value="Winged helix' DNA-binding domain"/>
    <property type="match status" value="1"/>
</dbReference>
<dbReference type="GO" id="GO:0042791">
    <property type="term" value="P:5S class rRNA transcription by RNA polymerase III"/>
    <property type="evidence" value="ECO:0007669"/>
    <property type="project" value="TreeGrafter"/>
</dbReference>
<proteinExistence type="predicted"/>
<dbReference type="GO" id="GO:0003743">
    <property type="term" value="F:translation initiation factor activity"/>
    <property type="evidence" value="ECO:0007669"/>
    <property type="project" value="UniProtKB-KW"/>
</dbReference>